<evidence type="ECO:0000259" key="3">
    <source>
        <dbReference type="Pfam" id="PF13476"/>
    </source>
</evidence>
<feature type="compositionally biased region" description="Basic and acidic residues" evidence="2">
    <location>
        <begin position="218"/>
        <end position="232"/>
    </location>
</feature>
<dbReference type="EMBL" id="RKLR01000006">
    <property type="protein sequence ID" value="MBX0324434.1"/>
    <property type="molecule type" value="Genomic_DNA"/>
</dbReference>
<protein>
    <submittedName>
        <fullName evidence="4">AAA family ATPase</fullName>
    </submittedName>
</protein>
<dbReference type="PANTHER" id="PTHR23159:SF31">
    <property type="entry name" value="CENTROSOME-ASSOCIATED PROTEIN CEP250 ISOFORM X1"/>
    <property type="match status" value="1"/>
</dbReference>
<dbReference type="Gene3D" id="3.40.50.300">
    <property type="entry name" value="P-loop containing nucleotide triphosphate hydrolases"/>
    <property type="match status" value="2"/>
</dbReference>
<dbReference type="InterPro" id="IPR027417">
    <property type="entry name" value="P-loop_NTPase"/>
</dbReference>
<dbReference type="GO" id="GO:0016887">
    <property type="term" value="F:ATP hydrolysis activity"/>
    <property type="evidence" value="ECO:0007669"/>
    <property type="project" value="InterPro"/>
</dbReference>
<dbReference type="SUPFAM" id="SSF52540">
    <property type="entry name" value="P-loop containing nucleoside triphosphate hydrolases"/>
    <property type="match status" value="1"/>
</dbReference>
<dbReference type="Proteomes" id="UP001430377">
    <property type="component" value="Unassembled WGS sequence"/>
</dbReference>
<dbReference type="InterPro" id="IPR038729">
    <property type="entry name" value="Rad50/SbcC_AAA"/>
</dbReference>
<dbReference type="AlphaFoldDB" id="A0AAW4PWE5"/>
<evidence type="ECO:0000256" key="1">
    <source>
        <dbReference type="SAM" id="Coils"/>
    </source>
</evidence>
<evidence type="ECO:0000313" key="4">
    <source>
        <dbReference type="EMBL" id="MBX0324434.1"/>
    </source>
</evidence>
<keyword evidence="5" id="KW-1185">Reference proteome</keyword>
<organism evidence="4 5">
    <name type="scientific">Haloarcula rubra</name>
    <dbReference type="NCBI Taxonomy" id="2487747"/>
    <lineage>
        <taxon>Archaea</taxon>
        <taxon>Methanobacteriati</taxon>
        <taxon>Methanobacteriota</taxon>
        <taxon>Stenosarchaea group</taxon>
        <taxon>Halobacteria</taxon>
        <taxon>Halobacteriales</taxon>
        <taxon>Haloarculaceae</taxon>
        <taxon>Haloarcula</taxon>
    </lineage>
</organism>
<reference evidence="4 5" key="1">
    <citation type="submission" date="2021-06" db="EMBL/GenBank/DDBJ databases">
        <title>Halomicroarcula sp. a new haloarchaeum isolated from saline soil.</title>
        <authorList>
            <person name="Duran-Viseras A."/>
            <person name="Sanchez-Porro C."/>
            <person name="Ventosa A."/>
        </authorList>
    </citation>
    <scope>NUCLEOTIDE SEQUENCE [LARGE SCALE GENOMIC DNA]</scope>
    <source>
        <strain evidence="4 5">F13</strain>
    </source>
</reference>
<dbReference type="GO" id="GO:0006302">
    <property type="term" value="P:double-strand break repair"/>
    <property type="evidence" value="ECO:0007669"/>
    <property type="project" value="InterPro"/>
</dbReference>
<sequence length="647" mass="72640">MDTTNNNETGSRAADDYFELRVENIGGIEDAELTITEGVTLLSGRNASNKSSLLRSLAGVLGGPLPPLKSDAEVGRVSMTLHGTEFHVELGREGSDTVVRSADLFSSADDLCELFVALTETNPIRQAVLADEDLYEYLMRPVDTDAIESEIRRLTDEKQALDDRLAELDSMENRLPGLRTRENSLREELADVEAELQEKRDAIETLEAEADGGDGETEALREKRSERNDLRQRISSQEAAIEELRSELETVTEQLEATEGDDPETDVADLDAELETLHQQKQRLTSTINALSPIVEMNSQVLDESADIPSAMRSDDIVSELDPASQTITCWTCGSTVERAEIADQVEAVKSIVQEKRAERDAVTDRIQRLSEQKRELEQRRESREELRARREDIQDEIERRETTLESLESDRRALETEIEALQRNIDDASADDEQLATYYDAVSDLEYERGQLASDLERIESEIAEVEAALAERADIEADRDAVATELQAQRDRIDELERDLVSTFNETMQHVLDTLEYDSIERIWLERRSSGDRITSETEFEIHVVRATEDGTAYDDTVDSLSKSEREVIGLIVALAGYLVHDVAEEVPFIVVDAVEMFDAERIHGLMQHFGESADYVVTAVLPEERAQLDGRYDTISTQSFVADS</sequence>
<dbReference type="Pfam" id="PF13476">
    <property type="entry name" value="AAA_23"/>
    <property type="match status" value="1"/>
</dbReference>
<feature type="region of interest" description="Disordered" evidence="2">
    <location>
        <begin position="205"/>
        <end position="234"/>
    </location>
</feature>
<name>A0AAW4PWE5_9EURY</name>
<evidence type="ECO:0000256" key="2">
    <source>
        <dbReference type="SAM" id="MobiDB-lite"/>
    </source>
</evidence>
<dbReference type="NCBIfam" id="NF045487">
    <property type="entry name" value="ASRP"/>
    <property type="match status" value="1"/>
</dbReference>
<comment type="caution">
    <text evidence="4">The sequence shown here is derived from an EMBL/GenBank/DDBJ whole genome shotgun (WGS) entry which is preliminary data.</text>
</comment>
<feature type="compositionally biased region" description="Acidic residues" evidence="2">
    <location>
        <begin position="205"/>
        <end position="217"/>
    </location>
</feature>
<accession>A0AAW4PWE5</accession>
<keyword evidence="1" id="KW-0175">Coiled coil</keyword>
<dbReference type="PANTHER" id="PTHR23159">
    <property type="entry name" value="CENTROSOMAL PROTEIN 2"/>
    <property type="match status" value="1"/>
</dbReference>
<evidence type="ECO:0000313" key="5">
    <source>
        <dbReference type="Proteomes" id="UP001430377"/>
    </source>
</evidence>
<dbReference type="RefSeq" id="WP_220619386.1">
    <property type="nucleotide sequence ID" value="NZ_RKLR01000006.1"/>
</dbReference>
<gene>
    <name evidence="4" type="ORF">EGH21_15500</name>
</gene>
<feature type="domain" description="Rad50/SbcC-type AAA" evidence="3">
    <location>
        <begin position="19"/>
        <end position="249"/>
    </location>
</feature>
<proteinExistence type="predicted"/>
<feature type="coiled-coil region" evidence="1">
    <location>
        <begin position="353"/>
        <end position="508"/>
    </location>
</feature>